<dbReference type="AlphaFoldDB" id="A0A1C6W493"/>
<gene>
    <name evidence="1" type="ORF">GA0070606_6412</name>
</gene>
<accession>A0A1C6W493</accession>
<dbReference type="EMBL" id="FMHZ01000002">
    <property type="protein sequence ID" value="SCL73020.1"/>
    <property type="molecule type" value="Genomic_DNA"/>
</dbReference>
<protein>
    <submittedName>
        <fullName evidence="1">Uncharacterized protein</fullName>
    </submittedName>
</protein>
<evidence type="ECO:0000313" key="2">
    <source>
        <dbReference type="Proteomes" id="UP000199001"/>
    </source>
</evidence>
<sequence>MAFHDKELRVPGPLTVAGRQLKRYHVDQPQRRIAPEVERAAYVVLPRLLPDRAGDDTPAAGWVVLHRGADTGAYLLAYSWVWDNVVEIRIAAAGQPALDCPDDDPTRFVELNRPWAGCVWELAVLEHERAAWARHVLAPQRPDLAGWLADTRPEGPVGR</sequence>
<organism evidence="1 2">
    <name type="scientific">Micromonospora citrea</name>
    <dbReference type="NCBI Taxonomy" id="47855"/>
    <lineage>
        <taxon>Bacteria</taxon>
        <taxon>Bacillati</taxon>
        <taxon>Actinomycetota</taxon>
        <taxon>Actinomycetes</taxon>
        <taxon>Micromonosporales</taxon>
        <taxon>Micromonosporaceae</taxon>
        <taxon>Micromonospora</taxon>
    </lineage>
</organism>
<evidence type="ECO:0000313" key="1">
    <source>
        <dbReference type="EMBL" id="SCL73020.1"/>
    </source>
</evidence>
<proteinExistence type="predicted"/>
<dbReference type="RefSeq" id="WP_091107022.1">
    <property type="nucleotide sequence ID" value="NZ_FMHZ01000002.1"/>
</dbReference>
<keyword evidence="2" id="KW-1185">Reference proteome</keyword>
<dbReference type="STRING" id="47855.GA0070606_6412"/>
<reference evidence="2" key="1">
    <citation type="submission" date="2016-06" db="EMBL/GenBank/DDBJ databases">
        <authorList>
            <person name="Varghese N."/>
            <person name="Submissions Spin"/>
        </authorList>
    </citation>
    <scope>NUCLEOTIDE SEQUENCE [LARGE SCALE GENOMIC DNA]</scope>
    <source>
        <strain evidence="2">DSM 43903</strain>
    </source>
</reference>
<name>A0A1C6W493_9ACTN</name>
<dbReference type="Proteomes" id="UP000199001">
    <property type="component" value="Unassembled WGS sequence"/>
</dbReference>
<dbReference type="OrthoDB" id="1248892at2"/>